<dbReference type="PANTHER" id="PTHR42718">
    <property type="entry name" value="MAJOR FACILITATOR SUPERFAMILY MULTIDRUG TRANSPORTER MFSC"/>
    <property type="match status" value="1"/>
</dbReference>
<evidence type="ECO:0000256" key="6">
    <source>
        <dbReference type="SAM" id="Phobius"/>
    </source>
</evidence>
<dbReference type="Proteomes" id="UP000242705">
    <property type="component" value="Unassembled WGS sequence"/>
</dbReference>
<feature type="transmembrane region" description="Helical" evidence="6">
    <location>
        <begin position="101"/>
        <end position="122"/>
    </location>
</feature>
<keyword evidence="2" id="KW-0813">Transport</keyword>
<name>A0A2T2WEA6_SULTH</name>
<organism evidence="8 9">
    <name type="scientific">Sulfobacillus thermosulfidooxidans</name>
    <dbReference type="NCBI Taxonomy" id="28034"/>
    <lineage>
        <taxon>Bacteria</taxon>
        <taxon>Bacillati</taxon>
        <taxon>Bacillota</taxon>
        <taxon>Clostridia</taxon>
        <taxon>Eubacteriales</taxon>
        <taxon>Clostridiales Family XVII. Incertae Sedis</taxon>
        <taxon>Sulfobacillus</taxon>
    </lineage>
</organism>
<dbReference type="Pfam" id="PF07690">
    <property type="entry name" value="MFS_1"/>
    <property type="match status" value="1"/>
</dbReference>
<evidence type="ECO:0000259" key="7">
    <source>
        <dbReference type="PROSITE" id="PS50850"/>
    </source>
</evidence>
<keyword evidence="3 6" id="KW-0812">Transmembrane</keyword>
<dbReference type="PROSITE" id="PS50850">
    <property type="entry name" value="MFS"/>
    <property type="match status" value="1"/>
</dbReference>
<feature type="domain" description="Major facilitator superfamily (MFS) profile" evidence="7">
    <location>
        <begin position="10"/>
        <end position="440"/>
    </location>
</feature>
<feature type="transmembrane region" description="Helical" evidence="6">
    <location>
        <begin position="326"/>
        <end position="344"/>
    </location>
</feature>
<feature type="transmembrane region" description="Helical" evidence="6">
    <location>
        <begin position="196"/>
        <end position="215"/>
    </location>
</feature>
<keyword evidence="4 6" id="KW-1133">Transmembrane helix</keyword>
<feature type="transmembrane region" description="Helical" evidence="6">
    <location>
        <begin position="227"/>
        <end position="243"/>
    </location>
</feature>
<dbReference type="AlphaFoldDB" id="A0A2T2WEA6"/>
<comment type="subcellular location">
    <subcellularLocation>
        <location evidence="1">Cell membrane</location>
        <topology evidence="1">Multi-pass membrane protein</topology>
    </subcellularLocation>
</comment>
<dbReference type="InterPro" id="IPR020846">
    <property type="entry name" value="MFS_dom"/>
</dbReference>
<keyword evidence="5 6" id="KW-0472">Membrane</keyword>
<dbReference type="SUPFAM" id="SSF103473">
    <property type="entry name" value="MFS general substrate transporter"/>
    <property type="match status" value="1"/>
</dbReference>
<reference evidence="8 9" key="1">
    <citation type="journal article" date="2014" name="BMC Genomics">
        <title>Comparison of environmental and isolate Sulfobacillus genomes reveals diverse carbon, sulfur, nitrogen, and hydrogen metabolisms.</title>
        <authorList>
            <person name="Justice N.B."/>
            <person name="Norman A."/>
            <person name="Brown C.T."/>
            <person name="Singh A."/>
            <person name="Thomas B.C."/>
            <person name="Banfield J.F."/>
        </authorList>
    </citation>
    <scope>NUCLEOTIDE SEQUENCE [LARGE SCALE GENOMIC DNA]</scope>
    <source>
        <strain evidence="8">AMDSBA5</strain>
    </source>
</reference>
<sequence length="448" mass="48735">MAELRHPYRVLTALIMASILIPLNSTMIATELDPIAQSLSTSLSSVVWVVTTYLIIMAAVQPISGKLGDLYGSRRLFNLGLWLFLLFSIIGALIPDFPALIAARMGQALGGALVIPNAMAMARHSFREDSLRHNLGMIGMAQGLGAATGPFLGSVLIQLGGWPAMFWVNVPIIGSALVASAVVLPKDLLRKKAPPIDVFGALSLAGFLVLFALSMPETSLAMGRLRLLWAVMALILLMIFTRVEHHVLAPIVYLPFFRQPSFRYANLANLVNNFFMYSTLLYVPIVLRHLNFAMPAIGGLLFFFSLVMSWTSWLGSRLSVIRDRRFLIMTSFLLDFIVTGWYELLPSQHSWPFLIIGLLIAGMGAGIGNVAMQTIVLESVDLSAAGSASGIYATFRYIGSISAASLLEIMVQKPAVHLILLLATLGFGLMISWALLKSRVDPSSSLSP</sequence>
<feature type="non-terminal residue" evidence="8">
    <location>
        <position position="448"/>
    </location>
</feature>
<evidence type="ECO:0000256" key="5">
    <source>
        <dbReference type="ARBA" id="ARBA00023136"/>
    </source>
</evidence>
<dbReference type="PANTHER" id="PTHR42718:SF9">
    <property type="entry name" value="MAJOR FACILITATOR SUPERFAMILY MULTIDRUG TRANSPORTER MFSC"/>
    <property type="match status" value="1"/>
</dbReference>
<dbReference type="GO" id="GO:0005886">
    <property type="term" value="C:plasma membrane"/>
    <property type="evidence" value="ECO:0007669"/>
    <property type="project" value="UniProtKB-SubCell"/>
</dbReference>
<feature type="transmembrane region" description="Helical" evidence="6">
    <location>
        <begin position="292"/>
        <end position="314"/>
    </location>
</feature>
<evidence type="ECO:0000313" key="9">
    <source>
        <dbReference type="Proteomes" id="UP000242705"/>
    </source>
</evidence>
<evidence type="ECO:0000256" key="3">
    <source>
        <dbReference type="ARBA" id="ARBA00022692"/>
    </source>
</evidence>
<accession>A0A2T2WEA6</accession>
<comment type="caution">
    <text evidence="8">The sequence shown here is derived from an EMBL/GenBank/DDBJ whole genome shotgun (WGS) entry which is preliminary data.</text>
</comment>
<feature type="transmembrane region" description="Helical" evidence="6">
    <location>
        <begin position="76"/>
        <end position="95"/>
    </location>
</feature>
<feature type="transmembrane region" description="Helical" evidence="6">
    <location>
        <begin position="415"/>
        <end position="436"/>
    </location>
</feature>
<feature type="transmembrane region" description="Helical" evidence="6">
    <location>
        <begin position="350"/>
        <end position="368"/>
    </location>
</feature>
<evidence type="ECO:0000313" key="8">
    <source>
        <dbReference type="EMBL" id="PSR20558.1"/>
    </source>
</evidence>
<feature type="transmembrane region" description="Helical" evidence="6">
    <location>
        <begin position="164"/>
        <end position="184"/>
    </location>
</feature>
<dbReference type="Gene3D" id="1.20.1250.20">
    <property type="entry name" value="MFS general substrate transporter like domains"/>
    <property type="match status" value="1"/>
</dbReference>
<dbReference type="CDD" id="cd17321">
    <property type="entry name" value="MFS_MMR_MDR_like"/>
    <property type="match status" value="1"/>
</dbReference>
<feature type="transmembrane region" description="Helical" evidence="6">
    <location>
        <begin position="264"/>
        <end position="286"/>
    </location>
</feature>
<protein>
    <submittedName>
        <fullName evidence="8">MFS transporter</fullName>
    </submittedName>
</protein>
<feature type="transmembrane region" description="Helical" evidence="6">
    <location>
        <begin position="45"/>
        <end position="64"/>
    </location>
</feature>
<evidence type="ECO:0000256" key="1">
    <source>
        <dbReference type="ARBA" id="ARBA00004651"/>
    </source>
</evidence>
<dbReference type="InterPro" id="IPR011701">
    <property type="entry name" value="MFS"/>
</dbReference>
<evidence type="ECO:0000256" key="2">
    <source>
        <dbReference type="ARBA" id="ARBA00022448"/>
    </source>
</evidence>
<evidence type="ECO:0000256" key="4">
    <source>
        <dbReference type="ARBA" id="ARBA00022989"/>
    </source>
</evidence>
<dbReference type="Gene3D" id="1.20.1720.10">
    <property type="entry name" value="Multidrug resistance protein D"/>
    <property type="match status" value="1"/>
</dbReference>
<dbReference type="InterPro" id="IPR036259">
    <property type="entry name" value="MFS_trans_sf"/>
</dbReference>
<proteinExistence type="predicted"/>
<feature type="transmembrane region" description="Helical" evidence="6">
    <location>
        <begin position="134"/>
        <end position="158"/>
    </location>
</feature>
<dbReference type="GO" id="GO:0022857">
    <property type="term" value="F:transmembrane transporter activity"/>
    <property type="evidence" value="ECO:0007669"/>
    <property type="project" value="InterPro"/>
</dbReference>
<dbReference type="EMBL" id="PXYX01000141">
    <property type="protein sequence ID" value="PSR20558.1"/>
    <property type="molecule type" value="Genomic_DNA"/>
</dbReference>
<gene>
    <name evidence="8" type="ORF">C7B47_17925</name>
</gene>